<evidence type="ECO:0000313" key="3">
    <source>
        <dbReference type="EMBL" id="KAJ6825231.1"/>
    </source>
</evidence>
<gene>
    <name evidence="3" type="ORF">M6B38_379200</name>
</gene>
<keyword evidence="2" id="KW-1133">Transmembrane helix</keyword>
<dbReference type="AlphaFoldDB" id="A0AAX6GAF6"/>
<organism evidence="3 4">
    <name type="scientific">Iris pallida</name>
    <name type="common">Sweet iris</name>
    <dbReference type="NCBI Taxonomy" id="29817"/>
    <lineage>
        <taxon>Eukaryota</taxon>
        <taxon>Viridiplantae</taxon>
        <taxon>Streptophyta</taxon>
        <taxon>Embryophyta</taxon>
        <taxon>Tracheophyta</taxon>
        <taxon>Spermatophyta</taxon>
        <taxon>Magnoliopsida</taxon>
        <taxon>Liliopsida</taxon>
        <taxon>Asparagales</taxon>
        <taxon>Iridaceae</taxon>
        <taxon>Iridoideae</taxon>
        <taxon>Irideae</taxon>
        <taxon>Iris</taxon>
    </lineage>
</organism>
<feature type="transmembrane region" description="Helical" evidence="2">
    <location>
        <begin position="100"/>
        <end position="117"/>
    </location>
</feature>
<accession>A0AAX6GAF6</accession>
<dbReference type="Proteomes" id="UP001140949">
    <property type="component" value="Unassembled WGS sequence"/>
</dbReference>
<evidence type="ECO:0000256" key="2">
    <source>
        <dbReference type="SAM" id="Phobius"/>
    </source>
</evidence>
<keyword evidence="2" id="KW-0812">Transmembrane</keyword>
<feature type="region of interest" description="Disordered" evidence="1">
    <location>
        <begin position="155"/>
        <end position="174"/>
    </location>
</feature>
<keyword evidence="4" id="KW-1185">Reference proteome</keyword>
<reference evidence="3" key="2">
    <citation type="submission" date="2023-04" db="EMBL/GenBank/DDBJ databases">
        <authorList>
            <person name="Bruccoleri R.E."/>
            <person name="Oakeley E.J."/>
            <person name="Faust A.-M."/>
            <person name="Dessus-Babus S."/>
            <person name="Altorfer M."/>
            <person name="Burckhardt D."/>
            <person name="Oertli M."/>
            <person name="Naumann U."/>
            <person name="Petersen F."/>
            <person name="Wong J."/>
        </authorList>
    </citation>
    <scope>NUCLEOTIDE SEQUENCE</scope>
    <source>
        <strain evidence="3">GSM-AAB239-AS_SAM_17_03QT</strain>
        <tissue evidence="3">Leaf</tissue>
    </source>
</reference>
<keyword evidence="2" id="KW-0472">Membrane</keyword>
<name>A0AAX6GAF6_IRIPA</name>
<proteinExistence type="predicted"/>
<comment type="caution">
    <text evidence="3">The sequence shown here is derived from an EMBL/GenBank/DDBJ whole genome shotgun (WGS) entry which is preliminary data.</text>
</comment>
<protein>
    <submittedName>
        <fullName evidence="3">Serine/arginine-rich splicing factor SR45 isoform X2</fullName>
    </submittedName>
</protein>
<reference evidence="3" key="1">
    <citation type="journal article" date="2023" name="GigaByte">
        <title>Genome assembly of the bearded iris, Iris pallida Lam.</title>
        <authorList>
            <person name="Bruccoleri R.E."/>
            <person name="Oakeley E.J."/>
            <person name="Faust A.M.E."/>
            <person name="Altorfer M."/>
            <person name="Dessus-Babus S."/>
            <person name="Burckhardt D."/>
            <person name="Oertli M."/>
            <person name="Naumann U."/>
            <person name="Petersen F."/>
            <person name="Wong J."/>
        </authorList>
    </citation>
    <scope>NUCLEOTIDE SEQUENCE</scope>
    <source>
        <strain evidence="3">GSM-AAB239-AS_SAM_17_03QT</strain>
    </source>
</reference>
<dbReference type="EMBL" id="JANAVB010021796">
    <property type="protein sequence ID" value="KAJ6825231.1"/>
    <property type="molecule type" value="Genomic_DNA"/>
</dbReference>
<evidence type="ECO:0000256" key="1">
    <source>
        <dbReference type="SAM" id="MobiDB-lite"/>
    </source>
</evidence>
<sequence length="223" mass="24709">MNERKRKRRLTVAAAEGPMARAGNGGAAQAAAAGMSRRRADAVRGWSRERKGKRLRRRGGFDHVWWPKTTPVTRRDVGAVMVATRRLERPRARERGTRRWASLVGAAGGGLVGRVWLSRSPTLERLPWPDFQGGGSGGSGWFPPGDTRVRVAQDGRRRGRQSLHQAAEGTDARRADLTSRRSVWQGRRCRIDAGGGWLLVPGRQLREEGSVLGFLQVSLSRYL</sequence>
<evidence type="ECO:0000313" key="4">
    <source>
        <dbReference type="Proteomes" id="UP001140949"/>
    </source>
</evidence>